<dbReference type="PIRSF" id="PIRSF000728">
    <property type="entry name" value="NAGK"/>
    <property type="match status" value="1"/>
</dbReference>
<keyword evidence="1" id="KW-0055">Arginine biosynthesis</keyword>
<keyword evidence="10" id="KW-1185">Reference proteome</keyword>
<dbReference type="EMBL" id="CP015363">
    <property type="protein sequence ID" value="ARD84420.1"/>
    <property type="molecule type" value="Genomic_DNA"/>
</dbReference>
<evidence type="ECO:0000259" key="8">
    <source>
        <dbReference type="Pfam" id="PF00696"/>
    </source>
</evidence>
<feature type="domain" description="Aspartate/glutamate/uridylate kinase" evidence="8">
    <location>
        <begin position="2"/>
        <end position="238"/>
    </location>
</feature>
<dbReference type="Proteomes" id="UP000192050">
    <property type="component" value="Chromosome"/>
</dbReference>
<dbReference type="PANTHER" id="PTHR23342:SF0">
    <property type="entry name" value="N-ACETYLGLUTAMATE SYNTHASE, MITOCHONDRIAL"/>
    <property type="match status" value="1"/>
</dbReference>
<dbReference type="NCBIfam" id="TIGR00761">
    <property type="entry name" value="argB"/>
    <property type="match status" value="1"/>
</dbReference>
<evidence type="ECO:0000313" key="10">
    <source>
        <dbReference type="Proteomes" id="UP000192050"/>
    </source>
</evidence>
<dbReference type="Pfam" id="PF00696">
    <property type="entry name" value="AA_kinase"/>
    <property type="match status" value="1"/>
</dbReference>
<dbReference type="InterPro" id="IPR004662">
    <property type="entry name" value="AcgluKinase_fam"/>
</dbReference>
<dbReference type="CDD" id="cd04251">
    <property type="entry name" value="AAK_NAGK-UC"/>
    <property type="match status" value="1"/>
</dbReference>
<keyword evidence="3" id="KW-0808">Transferase</keyword>
<dbReference type="Gene3D" id="3.40.1160.10">
    <property type="entry name" value="Acetylglutamate kinase-like"/>
    <property type="match status" value="1"/>
</dbReference>
<dbReference type="SUPFAM" id="SSF53633">
    <property type="entry name" value="Carbamate kinase-like"/>
    <property type="match status" value="1"/>
</dbReference>
<accession>A0A1V0N2N0</accession>
<keyword evidence="5 9" id="KW-0418">Kinase</keyword>
<keyword evidence="4" id="KW-0547">Nucleotide-binding</keyword>
<evidence type="ECO:0000256" key="4">
    <source>
        <dbReference type="ARBA" id="ARBA00022741"/>
    </source>
</evidence>
<dbReference type="GO" id="GO:0005737">
    <property type="term" value="C:cytoplasm"/>
    <property type="evidence" value="ECO:0007669"/>
    <property type="project" value="InterPro"/>
</dbReference>
<dbReference type="GO" id="GO:0003991">
    <property type="term" value="F:acetylglutamate kinase activity"/>
    <property type="evidence" value="ECO:0007669"/>
    <property type="project" value="TreeGrafter"/>
</dbReference>
<dbReference type="PANTHER" id="PTHR23342">
    <property type="entry name" value="N-ACETYLGLUTAMATE SYNTHASE"/>
    <property type="match status" value="1"/>
</dbReference>
<evidence type="ECO:0000256" key="6">
    <source>
        <dbReference type="ARBA" id="ARBA00022840"/>
    </source>
</evidence>
<dbReference type="RefSeq" id="WP_081141640.1">
    <property type="nucleotide sequence ID" value="NZ_CP015363.1"/>
</dbReference>
<reference evidence="9 10" key="1">
    <citation type="submission" date="2011-10" db="EMBL/GenBank/DDBJ databases">
        <title>Metabolic and evolutionary patterns in the extreme acidophile Ferroplasma acidiphilum.</title>
        <authorList>
            <person name="Golyshina O.V."/>
            <person name="Kozyavkin S.A."/>
            <person name="Tatusov R.L."/>
            <person name="Slesarev A.I."/>
            <person name="Golyshin P.N."/>
        </authorList>
    </citation>
    <scope>NUCLEOTIDE SEQUENCE [LARGE SCALE GENOMIC DNA]</scope>
    <source>
        <strain evidence="10">Y</strain>
    </source>
</reference>
<keyword evidence="2" id="KW-0028">Amino-acid biosynthesis</keyword>
<comment type="pathway">
    <text evidence="7">Amino-acid biosynthesis.</text>
</comment>
<dbReference type="InterPro" id="IPR036393">
    <property type="entry name" value="AceGlu_kinase-like_sf"/>
</dbReference>
<keyword evidence="6" id="KW-0067">ATP-binding</keyword>
<evidence type="ECO:0000256" key="2">
    <source>
        <dbReference type="ARBA" id="ARBA00022605"/>
    </source>
</evidence>
<dbReference type="InterPro" id="IPR001048">
    <property type="entry name" value="Asp/Glu/Uridylate_kinase"/>
</dbReference>
<organism evidence="9 10">
    <name type="scientific">Ferroplasma acidiphilum</name>
    <dbReference type="NCBI Taxonomy" id="74969"/>
    <lineage>
        <taxon>Archaea</taxon>
        <taxon>Methanobacteriati</taxon>
        <taxon>Thermoplasmatota</taxon>
        <taxon>Thermoplasmata</taxon>
        <taxon>Thermoplasmatales</taxon>
        <taxon>Ferroplasmaceae</taxon>
        <taxon>Ferroplasma</taxon>
    </lineage>
</organism>
<protein>
    <submittedName>
        <fullName evidence="9">N-acetylaminoadipate kinase</fullName>
    </submittedName>
</protein>
<dbReference type="GO" id="GO:0005524">
    <property type="term" value="F:ATP binding"/>
    <property type="evidence" value="ECO:0007669"/>
    <property type="project" value="UniProtKB-KW"/>
</dbReference>
<evidence type="ECO:0000256" key="3">
    <source>
        <dbReference type="ARBA" id="ARBA00022679"/>
    </source>
</evidence>
<sequence>MKVLKIGGSVLDNFLENDNLYSIIQQFDCPLAIVHGGGNYLDTHADSFNYTKKFVTSPEGIRSRYTDKNTLEIFTMVMNLINQKLVLNLKEHGIKAVTLNGIINARRKEKLIIMNEKNRKMIIDGGYTGRVESADSIPIRAVIDEGYIPVISPVAYGNGNYLNVDADRAAAYVAGSMGSDSLVFLTNVSGLYYKDRVIEKADVAYIKSILNEIGTGMDKKLMASIEALEMGVKQVTISNPFNGISTGTVIYNEL</sequence>
<dbReference type="STRING" id="74969.FAD_0506"/>
<proteinExistence type="predicted"/>
<evidence type="ECO:0000256" key="5">
    <source>
        <dbReference type="ARBA" id="ARBA00022777"/>
    </source>
</evidence>
<dbReference type="GeneID" id="31676014"/>
<name>A0A1V0N2N0_9ARCH</name>
<dbReference type="KEGG" id="fai:FAD_0506"/>
<dbReference type="AlphaFoldDB" id="A0A1V0N2N0"/>
<evidence type="ECO:0000313" key="9">
    <source>
        <dbReference type="EMBL" id="ARD84420.1"/>
    </source>
</evidence>
<dbReference type="OrthoDB" id="6816at2157"/>
<evidence type="ECO:0000256" key="7">
    <source>
        <dbReference type="ARBA" id="ARBA00029440"/>
    </source>
</evidence>
<dbReference type="GO" id="GO:0006526">
    <property type="term" value="P:L-arginine biosynthetic process"/>
    <property type="evidence" value="ECO:0007669"/>
    <property type="project" value="UniProtKB-KW"/>
</dbReference>
<dbReference type="NCBIfam" id="NF010662">
    <property type="entry name" value="PRK14058.1-4"/>
    <property type="match status" value="1"/>
</dbReference>
<evidence type="ECO:0000256" key="1">
    <source>
        <dbReference type="ARBA" id="ARBA00022571"/>
    </source>
</evidence>
<gene>
    <name evidence="9" type="primary">lysZ</name>
    <name evidence="9" type="ORF">FAD_0506</name>
</gene>